<proteinExistence type="predicted"/>
<evidence type="ECO:0000256" key="1">
    <source>
        <dbReference type="SAM" id="SignalP"/>
    </source>
</evidence>
<protein>
    <submittedName>
        <fullName evidence="2">Uncharacterized protein</fullName>
    </submittedName>
</protein>
<feature type="signal peptide" evidence="1">
    <location>
        <begin position="1"/>
        <end position="17"/>
    </location>
</feature>
<keyword evidence="1" id="KW-0732">Signal</keyword>
<keyword evidence="3" id="KW-1185">Reference proteome</keyword>
<sequence length="100" mass="11209">MKKYICVFALFIVAASAFPFDTTVPPDSCYSCRDAIIHITDTWAGQCFPMEDDVSCNCVCADVFCHINEFIDRTTCRPDGRIQDCRCIPIATTVQTNLID</sequence>
<name>A0A9Q0SA12_9DIPT</name>
<dbReference type="EMBL" id="WJQU01000001">
    <property type="protein sequence ID" value="KAJ6649808.1"/>
    <property type="molecule type" value="Genomic_DNA"/>
</dbReference>
<organism evidence="2 3">
    <name type="scientific">Pseudolycoriella hygida</name>
    <dbReference type="NCBI Taxonomy" id="35572"/>
    <lineage>
        <taxon>Eukaryota</taxon>
        <taxon>Metazoa</taxon>
        <taxon>Ecdysozoa</taxon>
        <taxon>Arthropoda</taxon>
        <taxon>Hexapoda</taxon>
        <taxon>Insecta</taxon>
        <taxon>Pterygota</taxon>
        <taxon>Neoptera</taxon>
        <taxon>Endopterygota</taxon>
        <taxon>Diptera</taxon>
        <taxon>Nematocera</taxon>
        <taxon>Sciaroidea</taxon>
        <taxon>Sciaridae</taxon>
        <taxon>Pseudolycoriella</taxon>
    </lineage>
</organism>
<comment type="caution">
    <text evidence="2">The sequence shown here is derived from an EMBL/GenBank/DDBJ whole genome shotgun (WGS) entry which is preliminary data.</text>
</comment>
<reference evidence="2" key="1">
    <citation type="submission" date="2022-07" db="EMBL/GenBank/DDBJ databases">
        <authorList>
            <person name="Trinca V."/>
            <person name="Uliana J.V.C."/>
            <person name="Torres T.T."/>
            <person name="Ward R.J."/>
            <person name="Monesi N."/>
        </authorList>
    </citation>
    <scope>NUCLEOTIDE SEQUENCE</scope>
    <source>
        <strain evidence="2">HSMRA1968</strain>
        <tissue evidence="2">Whole embryos</tissue>
    </source>
</reference>
<evidence type="ECO:0000313" key="2">
    <source>
        <dbReference type="EMBL" id="KAJ6649808.1"/>
    </source>
</evidence>
<gene>
    <name evidence="2" type="ORF">Bhyg_05048</name>
</gene>
<dbReference type="Proteomes" id="UP001151699">
    <property type="component" value="Chromosome A"/>
</dbReference>
<dbReference type="AlphaFoldDB" id="A0A9Q0SA12"/>
<accession>A0A9Q0SA12</accession>
<dbReference type="OrthoDB" id="10451870at2759"/>
<evidence type="ECO:0000313" key="3">
    <source>
        <dbReference type="Proteomes" id="UP001151699"/>
    </source>
</evidence>
<feature type="chain" id="PRO_5040309559" evidence="1">
    <location>
        <begin position="18"/>
        <end position="100"/>
    </location>
</feature>